<reference evidence="2 3" key="1">
    <citation type="submission" date="2018-10" db="EMBL/GenBank/DDBJ databases">
        <title>Draft genome sequence of Bacillus salarius IM0101, isolated from a hypersaline soil in Inner Mongolia, China.</title>
        <authorList>
            <person name="Yamprayoonswat W."/>
            <person name="Boonvisut S."/>
            <person name="Jumpathong W."/>
            <person name="Sittihan S."/>
            <person name="Ruangsuj P."/>
            <person name="Wanthongcharoen S."/>
            <person name="Thongpramul N."/>
            <person name="Pimmason S."/>
            <person name="Yu B."/>
            <person name="Yasawong M."/>
        </authorList>
    </citation>
    <scope>NUCLEOTIDE SEQUENCE [LARGE SCALE GENOMIC DNA]</scope>
    <source>
        <strain evidence="2 3">IM0101</strain>
    </source>
</reference>
<evidence type="ECO:0008006" key="4">
    <source>
        <dbReference type="Google" id="ProtNLM"/>
    </source>
</evidence>
<gene>
    <name evidence="2" type="ORF">D7Z54_11715</name>
</gene>
<keyword evidence="3" id="KW-1185">Reference proteome</keyword>
<dbReference type="InterPro" id="IPR035903">
    <property type="entry name" value="HesB-like_dom_sf"/>
</dbReference>
<dbReference type="Proteomes" id="UP000275076">
    <property type="component" value="Unassembled WGS sequence"/>
</dbReference>
<comment type="caution">
    <text evidence="2">The sequence shown here is derived from an EMBL/GenBank/DDBJ whole genome shotgun (WGS) entry which is preliminary data.</text>
</comment>
<name>A0A428N481_9BACI</name>
<accession>A0A428N481</accession>
<dbReference type="AlphaFoldDB" id="A0A428N481"/>
<feature type="region of interest" description="Disordered" evidence="1">
    <location>
        <begin position="43"/>
        <end position="62"/>
    </location>
</feature>
<evidence type="ECO:0000313" key="2">
    <source>
        <dbReference type="EMBL" id="RSL33284.1"/>
    </source>
</evidence>
<dbReference type="EMBL" id="RBVX01000009">
    <property type="protein sequence ID" value="RSL33284.1"/>
    <property type="molecule type" value="Genomic_DNA"/>
</dbReference>
<sequence>MGLALDEPAEDDVKQDINGIHVAIEEQILSHVDGVTLDVETTDDDQQGLVMHGGPNSDSDCC</sequence>
<dbReference type="Gene3D" id="2.60.300.12">
    <property type="entry name" value="HesB-like domain"/>
    <property type="match status" value="1"/>
</dbReference>
<proteinExistence type="predicted"/>
<evidence type="ECO:0000256" key="1">
    <source>
        <dbReference type="SAM" id="MobiDB-lite"/>
    </source>
</evidence>
<organism evidence="2 3">
    <name type="scientific">Salibacterium salarium</name>
    <dbReference type="NCBI Taxonomy" id="284579"/>
    <lineage>
        <taxon>Bacteria</taxon>
        <taxon>Bacillati</taxon>
        <taxon>Bacillota</taxon>
        <taxon>Bacilli</taxon>
        <taxon>Bacillales</taxon>
        <taxon>Bacillaceae</taxon>
    </lineage>
</organism>
<dbReference type="OrthoDB" id="2355011at2"/>
<protein>
    <recommendedName>
        <fullName evidence="4">HesB-like selenoprotein</fullName>
    </recommendedName>
</protein>
<evidence type="ECO:0000313" key="3">
    <source>
        <dbReference type="Proteomes" id="UP000275076"/>
    </source>
</evidence>